<feature type="transmembrane region" description="Helical" evidence="5">
    <location>
        <begin position="136"/>
        <end position="167"/>
    </location>
</feature>
<feature type="transmembrane region" description="Helical" evidence="5">
    <location>
        <begin position="49"/>
        <end position="72"/>
    </location>
</feature>
<sequence>MSAAGWAWVALLLYLAGLVLAFGVRTWLQIRWTGTSGFRGISGQSGSAAWWGGVLFPIALLLGLAAPVLMLTGITAPVLPAHPGLAAAGIIVGLAGLVVVLLAQAAMGSSWRIGVDDTERTELITSGLFRSIRNPIFTGMAAVCAGVALMAPTLVAVLALACLIAAVQIQVRVVEEPYLRRVHGDTYSHYAAGAGRFLPGLGRARPADAKARTDAGT</sequence>
<accession>A0ABW4F4J6</accession>
<evidence type="ECO:0000256" key="5">
    <source>
        <dbReference type="SAM" id="Phobius"/>
    </source>
</evidence>
<dbReference type="GO" id="GO:0032259">
    <property type="term" value="P:methylation"/>
    <property type="evidence" value="ECO:0007669"/>
    <property type="project" value="UniProtKB-KW"/>
</dbReference>
<gene>
    <name evidence="6" type="ORF">ACFSJD_34370</name>
</gene>
<dbReference type="EC" id="2.1.1.100" evidence="6"/>
<comment type="subcellular location">
    <subcellularLocation>
        <location evidence="1">Endomembrane system</location>
        <topology evidence="1">Multi-pass membrane protein</topology>
    </subcellularLocation>
</comment>
<reference evidence="7" key="1">
    <citation type="journal article" date="2019" name="Int. J. Syst. Evol. Microbiol.">
        <title>The Global Catalogue of Microorganisms (GCM) 10K type strain sequencing project: providing services to taxonomists for standard genome sequencing and annotation.</title>
        <authorList>
            <consortium name="The Broad Institute Genomics Platform"/>
            <consortium name="The Broad Institute Genome Sequencing Center for Infectious Disease"/>
            <person name="Wu L."/>
            <person name="Ma J."/>
        </authorList>
    </citation>
    <scope>NUCLEOTIDE SEQUENCE [LARGE SCALE GENOMIC DNA]</scope>
    <source>
        <strain evidence="7">CCM 7043</strain>
    </source>
</reference>
<dbReference type="Pfam" id="PF04191">
    <property type="entry name" value="PEMT"/>
    <property type="match status" value="1"/>
</dbReference>
<evidence type="ECO:0000313" key="7">
    <source>
        <dbReference type="Proteomes" id="UP001597114"/>
    </source>
</evidence>
<evidence type="ECO:0000313" key="6">
    <source>
        <dbReference type="EMBL" id="MFD1522623.1"/>
    </source>
</evidence>
<keyword evidence="7" id="KW-1185">Reference proteome</keyword>
<organism evidence="6 7">
    <name type="scientific">Pseudonocardia yunnanensis</name>
    <dbReference type="NCBI Taxonomy" id="58107"/>
    <lineage>
        <taxon>Bacteria</taxon>
        <taxon>Bacillati</taxon>
        <taxon>Actinomycetota</taxon>
        <taxon>Actinomycetes</taxon>
        <taxon>Pseudonocardiales</taxon>
        <taxon>Pseudonocardiaceae</taxon>
        <taxon>Pseudonocardia</taxon>
    </lineage>
</organism>
<evidence type="ECO:0000256" key="3">
    <source>
        <dbReference type="ARBA" id="ARBA00022989"/>
    </source>
</evidence>
<proteinExistence type="predicted"/>
<comment type="caution">
    <text evidence="6">The sequence shown here is derived from an EMBL/GenBank/DDBJ whole genome shotgun (WGS) entry which is preliminary data.</text>
</comment>
<dbReference type="RefSeq" id="WP_344725228.1">
    <property type="nucleotide sequence ID" value="NZ_BAAAUS010000030.1"/>
</dbReference>
<protein>
    <submittedName>
        <fullName evidence="6">Methyltransferase family protein</fullName>
        <ecNumber evidence="6">2.1.1.100</ecNumber>
        <ecNumber evidence="6">2.1.1.334</ecNumber>
    </submittedName>
</protein>
<keyword evidence="6" id="KW-0808">Transferase</keyword>
<evidence type="ECO:0000256" key="1">
    <source>
        <dbReference type="ARBA" id="ARBA00004127"/>
    </source>
</evidence>
<keyword evidence="4 5" id="KW-0472">Membrane</keyword>
<dbReference type="EMBL" id="JBHUCO010000046">
    <property type="protein sequence ID" value="MFD1522623.1"/>
    <property type="molecule type" value="Genomic_DNA"/>
</dbReference>
<dbReference type="EC" id="2.1.1.334" evidence="6"/>
<keyword evidence="3 5" id="KW-1133">Transmembrane helix</keyword>
<dbReference type="Gene3D" id="1.20.120.1630">
    <property type="match status" value="1"/>
</dbReference>
<evidence type="ECO:0000256" key="2">
    <source>
        <dbReference type="ARBA" id="ARBA00022692"/>
    </source>
</evidence>
<feature type="transmembrane region" description="Helical" evidence="5">
    <location>
        <begin position="6"/>
        <end position="28"/>
    </location>
</feature>
<dbReference type="GO" id="GO:0004671">
    <property type="term" value="F:protein C-terminal S-isoprenylcysteine carboxyl O-methyltransferase activity"/>
    <property type="evidence" value="ECO:0007669"/>
    <property type="project" value="UniProtKB-EC"/>
</dbReference>
<feature type="transmembrane region" description="Helical" evidence="5">
    <location>
        <begin position="84"/>
        <end position="103"/>
    </location>
</feature>
<dbReference type="Proteomes" id="UP001597114">
    <property type="component" value="Unassembled WGS sequence"/>
</dbReference>
<keyword evidence="6" id="KW-0489">Methyltransferase</keyword>
<name>A0ABW4F4J6_9PSEU</name>
<dbReference type="InterPro" id="IPR007318">
    <property type="entry name" value="Phopholipid_MeTrfase"/>
</dbReference>
<evidence type="ECO:0000256" key="4">
    <source>
        <dbReference type="ARBA" id="ARBA00023136"/>
    </source>
</evidence>
<keyword evidence="2 5" id="KW-0812">Transmembrane</keyword>